<evidence type="ECO:0000313" key="2">
    <source>
        <dbReference type="EMBL" id="PUV22947.1"/>
    </source>
</evidence>
<reference evidence="2 3" key="1">
    <citation type="submission" date="2018-04" db="EMBL/GenBank/DDBJ databases">
        <title>Sphingobacterium sp. M46 Genome.</title>
        <authorList>
            <person name="Cheng J."/>
            <person name="Li Y."/>
        </authorList>
    </citation>
    <scope>NUCLEOTIDE SEQUENCE [LARGE SCALE GENOMIC DNA]</scope>
    <source>
        <strain evidence="2 3">M46</strain>
    </source>
</reference>
<dbReference type="GO" id="GO:0016758">
    <property type="term" value="F:hexosyltransferase activity"/>
    <property type="evidence" value="ECO:0007669"/>
    <property type="project" value="UniProtKB-ARBA"/>
</dbReference>
<evidence type="ECO:0000313" key="3">
    <source>
        <dbReference type="Proteomes" id="UP000250831"/>
    </source>
</evidence>
<accession>A0A363NQD4</accession>
<dbReference type="InterPro" id="IPR029044">
    <property type="entry name" value="Nucleotide-diphossugar_trans"/>
</dbReference>
<dbReference type="Proteomes" id="UP000250831">
    <property type="component" value="Unassembled WGS sequence"/>
</dbReference>
<dbReference type="AlphaFoldDB" id="A0A363NQD4"/>
<dbReference type="OrthoDB" id="6638511at2"/>
<dbReference type="SUPFAM" id="SSF53448">
    <property type="entry name" value="Nucleotide-diphospho-sugar transferases"/>
    <property type="match status" value="1"/>
</dbReference>
<dbReference type="PANTHER" id="PTHR22916:SF3">
    <property type="entry name" value="UDP-GLCNAC:BETAGAL BETA-1,3-N-ACETYLGLUCOSAMINYLTRANSFERASE-LIKE PROTEIN 1"/>
    <property type="match status" value="1"/>
</dbReference>
<dbReference type="PANTHER" id="PTHR22916">
    <property type="entry name" value="GLYCOSYLTRANSFERASE"/>
    <property type="match status" value="1"/>
</dbReference>
<dbReference type="Gene3D" id="3.90.550.10">
    <property type="entry name" value="Spore Coat Polysaccharide Biosynthesis Protein SpsA, Chain A"/>
    <property type="match status" value="1"/>
</dbReference>
<organism evidence="2 3">
    <name type="scientific">Sphingobacterium athyrii</name>
    <dbReference type="NCBI Taxonomy" id="2152717"/>
    <lineage>
        <taxon>Bacteria</taxon>
        <taxon>Pseudomonadati</taxon>
        <taxon>Bacteroidota</taxon>
        <taxon>Sphingobacteriia</taxon>
        <taxon>Sphingobacteriales</taxon>
        <taxon>Sphingobacteriaceae</taxon>
        <taxon>Sphingobacterium</taxon>
    </lineage>
</organism>
<dbReference type="CDD" id="cd00761">
    <property type="entry name" value="Glyco_tranf_GTA_type"/>
    <property type="match status" value="1"/>
</dbReference>
<dbReference type="RefSeq" id="WP_108635282.1">
    <property type="nucleotide sequence ID" value="NZ_QCXX01000005.1"/>
</dbReference>
<dbReference type="Pfam" id="PF00535">
    <property type="entry name" value="Glycos_transf_2"/>
    <property type="match status" value="1"/>
</dbReference>
<gene>
    <name evidence="2" type="ORF">DCO56_18675</name>
</gene>
<protein>
    <submittedName>
        <fullName evidence="2">Capsular biosynthesis protein CpsI</fullName>
    </submittedName>
</protein>
<comment type="caution">
    <text evidence="2">The sequence shown here is derived from an EMBL/GenBank/DDBJ whole genome shotgun (WGS) entry which is preliminary data.</text>
</comment>
<dbReference type="EMBL" id="QCXX01000005">
    <property type="protein sequence ID" value="PUV22947.1"/>
    <property type="molecule type" value="Genomic_DNA"/>
</dbReference>
<proteinExistence type="predicted"/>
<name>A0A363NQD4_9SPHI</name>
<keyword evidence="3" id="KW-1185">Reference proteome</keyword>
<evidence type="ECO:0000259" key="1">
    <source>
        <dbReference type="Pfam" id="PF00535"/>
    </source>
</evidence>
<feature type="domain" description="Glycosyltransferase 2-like" evidence="1">
    <location>
        <begin position="5"/>
        <end position="155"/>
    </location>
</feature>
<sequence>MSFFSIVIPLYNKEQSIVSTIESVLNQTFRDFELLIVNDGSTDSSLHVVKQFKDDRIKIIDQINGGVSSARNRGINNAQSPFICFLDADDLWLENHLDVLFNMIEYHPLDKVFCTSYIRSNQQIPVERDDSVKVIEDFFLEAHTYFFWTSVACIHRSVFEMSGTFLLGFNRGEDVELWQRIGRKYRFIKSNIITAIYRMDSENKLTKAKYNYYKSTVSNIHERIQTFSSVSEKRFHINSLKNISISFLKKGDLKNCLRTIYRLVLMSFKKIDSGTYK</sequence>
<dbReference type="InterPro" id="IPR001173">
    <property type="entry name" value="Glyco_trans_2-like"/>
</dbReference>